<evidence type="ECO:0000313" key="10">
    <source>
        <dbReference type="EMBL" id="CAB3369063.1"/>
    </source>
</evidence>
<protein>
    <recommendedName>
        <fullName evidence="8">Proline dehydrogenase</fullName>
        <ecNumber evidence="8">1.5.5.2</ecNumber>
    </recommendedName>
</protein>
<keyword evidence="5 8" id="KW-0560">Oxidoreductase</keyword>
<dbReference type="Proteomes" id="UP000494165">
    <property type="component" value="Unassembled WGS sequence"/>
</dbReference>
<dbReference type="EMBL" id="CADEPI010000042">
    <property type="protein sequence ID" value="CAB3369063.1"/>
    <property type="molecule type" value="Genomic_DNA"/>
</dbReference>
<dbReference type="OrthoDB" id="5464at2759"/>
<evidence type="ECO:0000313" key="11">
    <source>
        <dbReference type="Proteomes" id="UP000494165"/>
    </source>
</evidence>
<keyword evidence="11" id="KW-1185">Reference proteome</keyword>
<dbReference type="AlphaFoldDB" id="A0A8S1CBP1"/>
<organism evidence="10 11">
    <name type="scientific">Cloeon dipterum</name>
    <dbReference type="NCBI Taxonomy" id="197152"/>
    <lineage>
        <taxon>Eukaryota</taxon>
        <taxon>Metazoa</taxon>
        <taxon>Ecdysozoa</taxon>
        <taxon>Arthropoda</taxon>
        <taxon>Hexapoda</taxon>
        <taxon>Insecta</taxon>
        <taxon>Pterygota</taxon>
        <taxon>Palaeoptera</taxon>
        <taxon>Ephemeroptera</taxon>
        <taxon>Pisciforma</taxon>
        <taxon>Baetidae</taxon>
        <taxon>Cloeon</taxon>
    </lineage>
</organism>
<dbReference type="EC" id="1.5.5.2" evidence="8"/>
<name>A0A8S1CBP1_9INSE</name>
<comment type="catalytic activity">
    <reaction evidence="8">
        <text>L-proline + a quinone = (S)-1-pyrroline-5-carboxylate + a quinol + H(+)</text>
        <dbReference type="Rhea" id="RHEA:23784"/>
        <dbReference type="ChEBI" id="CHEBI:15378"/>
        <dbReference type="ChEBI" id="CHEBI:17388"/>
        <dbReference type="ChEBI" id="CHEBI:24646"/>
        <dbReference type="ChEBI" id="CHEBI:60039"/>
        <dbReference type="ChEBI" id="CHEBI:132124"/>
        <dbReference type="EC" id="1.5.5.2"/>
    </reaction>
</comment>
<feature type="domain" description="Proline dehydrogenase" evidence="9">
    <location>
        <begin position="109"/>
        <end position="440"/>
    </location>
</feature>
<accession>A0A8S1CBP1</accession>
<evidence type="ECO:0000256" key="8">
    <source>
        <dbReference type="RuleBase" id="RU364054"/>
    </source>
</evidence>
<proteinExistence type="inferred from homology"/>
<comment type="function">
    <text evidence="8">Converts proline to delta-1-pyrroline-5-carboxylate.</text>
</comment>
<dbReference type="PANTHER" id="PTHR13914">
    <property type="entry name" value="PROLINE OXIDASE"/>
    <property type="match status" value="1"/>
</dbReference>
<dbReference type="InterPro" id="IPR029041">
    <property type="entry name" value="FAD-linked_oxidoreductase-like"/>
</dbReference>
<evidence type="ECO:0000256" key="6">
    <source>
        <dbReference type="ARBA" id="ARBA00023062"/>
    </source>
</evidence>
<comment type="similarity">
    <text evidence="2 8">Belongs to the proline oxidase family.</text>
</comment>
<keyword evidence="6 8" id="KW-0642">Proline metabolism</keyword>
<keyword evidence="3 8" id="KW-0285">Flavoprotein</keyword>
<evidence type="ECO:0000259" key="9">
    <source>
        <dbReference type="Pfam" id="PF01619"/>
    </source>
</evidence>
<dbReference type="SUPFAM" id="SSF51730">
    <property type="entry name" value="FAD-linked oxidoreductase"/>
    <property type="match status" value="1"/>
</dbReference>
<evidence type="ECO:0000256" key="4">
    <source>
        <dbReference type="ARBA" id="ARBA00022827"/>
    </source>
</evidence>
<comment type="cofactor">
    <cofactor evidence="1 8">
        <name>FAD</name>
        <dbReference type="ChEBI" id="CHEBI:57692"/>
    </cofactor>
</comment>
<dbReference type="InterPro" id="IPR002872">
    <property type="entry name" value="Proline_DH_dom"/>
</dbReference>
<sequence length="461" mass="50996">MLSKLKLCNQICKVQVFLPACLNAGLTSSNDVAPNFDNSQQAFKSKSTFELIRACSILALCSKDILVDNALKLMRAGEIFLGKIIFTRLMEKTFYGQFVAGETGPAVVKAAEKLKIQGLNLMVAPALESDLGEGTASGLLDKNLTEYLQLADLTSKGSFNGPTTPACLQMKMTALVPIDVLIQLTNILNDSTGEKKLQIISLLSKCMEDMVSLTNLKGLPEELQEELQSACQRLKLLGSKGKEAKIRIMVDMEWTYVNPACSALALAMMKIYNRNTPAICSTVQCYLKGALDTLEFERLAASQFGVCYGAKLVRGAYLEKEKQVAPHLVCNSYDDTSKNYERVMMNALKTALQSQPGAHFIFVATHNEAVIKTAINFLRQQFTSKHPNVGFAQIYGMAENISLPLAQANYLVYKSVAFGSLNQVIPYLARRAAENRAIMKGARRERELMMSEIKRRLFYKI</sequence>
<dbReference type="GO" id="GO:0071949">
    <property type="term" value="F:FAD binding"/>
    <property type="evidence" value="ECO:0007669"/>
    <property type="project" value="TreeGrafter"/>
</dbReference>
<gene>
    <name evidence="10" type="ORF">CLODIP_2_CD02564</name>
</gene>
<dbReference type="PANTHER" id="PTHR13914:SF29">
    <property type="entry name" value="HYDROXYPROLINE DEHYDROGENASE"/>
    <property type="match status" value="1"/>
</dbReference>
<evidence type="ECO:0000256" key="5">
    <source>
        <dbReference type="ARBA" id="ARBA00023002"/>
    </source>
</evidence>
<keyword evidence="4 8" id="KW-0274">FAD</keyword>
<evidence type="ECO:0000256" key="1">
    <source>
        <dbReference type="ARBA" id="ARBA00001974"/>
    </source>
</evidence>
<evidence type="ECO:0000256" key="3">
    <source>
        <dbReference type="ARBA" id="ARBA00022630"/>
    </source>
</evidence>
<comment type="catalytic activity">
    <reaction evidence="7">
        <text>trans-4-hydroxy-L-proline + a quinone = (3R,5S)-1-pyrroline-3-hydroxy-5-carboxylate + a quinol + H(+)</text>
        <dbReference type="Rhea" id="RHEA:52512"/>
        <dbReference type="ChEBI" id="CHEBI:15378"/>
        <dbReference type="ChEBI" id="CHEBI:24646"/>
        <dbReference type="ChEBI" id="CHEBI:58375"/>
        <dbReference type="ChEBI" id="CHEBI:62612"/>
        <dbReference type="ChEBI" id="CHEBI:132124"/>
        <dbReference type="EC" id="1.5.5.3"/>
    </reaction>
</comment>
<dbReference type="InterPro" id="IPR015659">
    <property type="entry name" value="Proline_oxidase"/>
</dbReference>
<reference evidence="10 11" key="1">
    <citation type="submission" date="2020-04" db="EMBL/GenBank/DDBJ databases">
        <authorList>
            <person name="Alioto T."/>
            <person name="Alioto T."/>
            <person name="Gomez Garrido J."/>
        </authorList>
    </citation>
    <scope>NUCLEOTIDE SEQUENCE [LARGE SCALE GENOMIC DNA]</scope>
</reference>
<dbReference type="GO" id="GO:0004657">
    <property type="term" value="F:proline dehydrogenase activity"/>
    <property type="evidence" value="ECO:0007669"/>
    <property type="project" value="UniProtKB-EC"/>
</dbReference>
<dbReference type="GO" id="GO:0005739">
    <property type="term" value="C:mitochondrion"/>
    <property type="evidence" value="ECO:0007669"/>
    <property type="project" value="TreeGrafter"/>
</dbReference>
<evidence type="ECO:0000256" key="2">
    <source>
        <dbReference type="ARBA" id="ARBA00005869"/>
    </source>
</evidence>
<evidence type="ECO:0000256" key="7">
    <source>
        <dbReference type="ARBA" id="ARBA00048242"/>
    </source>
</evidence>
<dbReference type="Gene3D" id="3.20.20.220">
    <property type="match status" value="1"/>
</dbReference>
<dbReference type="GO" id="GO:0010133">
    <property type="term" value="P:L-proline catabolic process to L-glutamate"/>
    <property type="evidence" value="ECO:0007669"/>
    <property type="project" value="TreeGrafter"/>
</dbReference>
<comment type="caution">
    <text evidence="10">The sequence shown here is derived from an EMBL/GenBank/DDBJ whole genome shotgun (WGS) entry which is preliminary data.</text>
</comment>
<dbReference type="Pfam" id="PF01619">
    <property type="entry name" value="Pro_dh"/>
    <property type="match status" value="1"/>
</dbReference>